<comment type="caution">
    <text evidence="2">The sequence shown here is derived from an EMBL/GenBank/DDBJ whole genome shotgun (WGS) entry which is preliminary data.</text>
</comment>
<dbReference type="EMBL" id="CM029042">
    <property type="protein sequence ID" value="KAG2621369.1"/>
    <property type="molecule type" value="Genomic_DNA"/>
</dbReference>
<evidence type="ECO:0000313" key="3">
    <source>
        <dbReference type="Proteomes" id="UP000823388"/>
    </source>
</evidence>
<dbReference type="Proteomes" id="UP000823388">
    <property type="component" value="Chromosome 3N"/>
</dbReference>
<sequence length="84" mass="8523">MTPPPKEARSEGDGEGGVVEQPAAKRMKLAVPVGVAGEEPEAAADPTVDALPGANEREGPGDGQRLPCDWPVGVSTACLFASLN</sequence>
<accession>A0A8T0ULI8</accession>
<feature type="region of interest" description="Disordered" evidence="1">
    <location>
        <begin position="38"/>
        <end position="68"/>
    </location>
</feature>
<organism evidence="2 3">
    <name type="scientific">Panicum virgatum</name>
    <name type="common">Blackwell switchgrass</name>
    <dbReference type="NCBI Taxonomy" id="38727"/>
    <lineage>
        <taxon>Eukaryota</taxon>
        <taxon>Viridiplantae</taxon>
        <taxon>Streptophyta</taxon>
        <taxon>Embryophyta</taxon>
        <taxon>Tracheophyta</taxon>
        <taxon>Spermatophyta</taxon>
        <taxon>Magnoliopsida</taxon>
        <taxon>Liliopsida</taxon>
        <taxon>Poales</taxon>
        <taxon>Poaceae</taxon>
        <taxon>PACMAD clade</taxon>
        <taxon>Panicoideae</taxon>
        <taxon>Panicodae</taxon>
        <taxon>Paniceae</taxon>
        <taxon>Panicinae</taxon>
        <taxon>Panicum</taxon>
        <taxon>Panicum sect. Hiantes</taxon>
    </lineage>
</organism>
<evidence type="ECO:0000313" key="2">
    <source>
        <dbReference type="EMBL" id="KAG2621369.1"/>
    </source>
</evidence>
<gene>
    <name evidence="2" type="ORF">PVAP13_3NG182900</name>
</gene>
<dbReference type="AlphaFoldDB" id="A0A8T0ULI8"/>
<proteinExistence type="predicted"/>
<name>A0A8T0ULI8_PANVG</name>
<feature type="region of interest" description="Disordered" evidence="1">
    <location>
        <begin position="1"/>
        <end position="25"/>
    </location>
</feature>
<evidence type="ECO:0000256" key="1">
    <source>
        <dbReference type="SAM" id="MobiDB-lite"/>
    </source>
</evidence>
<keyword evidence="3" id="KW-1185">Reference proteome</keyword>
<feature type="compositionally biased region" description="Basic and acidic residues" evidence="1">
    <location>
        <begin position="1"/>
        <end position="12"/>
    </location>
</feature>
<protein>
    <submittedName>
        <fullName evidence="2">Uncharacterized protein</fullName>
    </submittedName>
</protein>
<reference evidence="2" key="1">
    <citation type="submission" date="2020-05" db="EMBL/GenBank/DDBJ databases">
        <title>WGS assembly of Panicum virgatum.</title>
        <authorList>
            <person name="Lovell J.T."/>
            <person name="Jenkins J."/>
            <person name="Shu S."/>
            <person name="Juenger T.E."/>
            <person name="Schmutz J."/>
        </authorList>
    </citation>
    <scope>NUCLEOTIDE SEQUENCE</scope>
    <source>
        <strain evidence="2">AP13</strain>
    </source>
</reference>